<keyword evidence="3" id="KW-1133">Transmembrane helix</keyword>
<protein>
    <recommendedName>
        <fullName evidence="6">Altered inheritance of mitochondria protein 6</fullName>
    </recommendedName>
</protein>
<keyword evidence="3" id="KW-0812">Transmembrane</keyword>
<evidence type="ECO:0000256" key="3">
    <source>
        <dbReference type="SAM" id="Phobius"/>
    </source>
</evidence>
<dbReference type="PANTHER" id="PTHR31571:SF1">
    <property type="entry name" value="ALTERED INHERITANCE OF MITOCHONDRIA PROTEIN 6"/>
    <property type="match status" value="1"/>
</dbReference>
<dbReference type="OrthoDB" id="4153866at2759"/>
<name>A0A9P8TMW4_WICPI</name>
<reference evidence="4" key="2">
    <citation type="submission" date="2021-01" db="EMBL/GenBank/DDBJ databases">
        <authorList>
            <person name="Schikora-Tamarit M.A."/>
        </authorList>
    </citation>
    <scope>NUCLEOTIDE SEQUENCE</scope>
    <source>
        <strain evidence="4">CBS2887</strain>
    </source>
</reference>
<gene>
    <name evidence="4" type="ORF">WICPIJ_003573</name>
</gene>
<evidence type="ECO:0000313" key="4">
    <source>
        <dbReference type="EMBL" id="KAH3685458.1"/>
    </source>
</evidence>
<reference evidence="4" key="1">
    <citation type="journal article" date="2021" name="Open Biol.">
        <title>Shared evolutionary footprints suggest mitochondrial oxidative damage underlies multiple complex I losses in fungi.</title>
        <authorList>
            <person name="Schikora-Tamarit M.A."/>
            <person name="Marcet-Houben M."/>
            <person name="Nosek J."/>
            <person name="Gabaldon T."/>
        </authorList>
    </citation>
    <scope>NUCLEOTIDE SEQUENCE</scope>
    <source>
        <strain evidence="4">CBS2887</strain>
    </source>
</reference>
<sequence length="431" mass="49340">MQPFDYVLEDEDIKELRKDLKHTRIKFTFLSIFTTFIIFGGMMLFKTEKTPTYLQDLVRSHGTNEDLFRLNDILLNSQTIAEDLNRGKRALSAVSYQDYKRRSPLLEALELGIGSVEVDAWYMDGIDYDLFVGTHQFGLTSYRTINSLYLGILNKLLDQLNPKNSDGSVGTMRGPFYDDPSQSFNLVIDVKNNPDMLFRVLQRNLEVFQLKKYLTTYDTVKEEWYHGPITIMLTGDVPFDSIRNQTVRNCFVDAPLKMLHEDESKFSEKYPEGLTLSASGTLYEITGSKSAGNDDNGLSSEQLSTLSTYINTAHKLGLKVRITELPVSGSFFSPDSKAFRERIWTQLLQLSVDVLDIEHIKDCYDFLVAYNLAKAKSSGTENLADVKHEKEEDFEMEEIKESHAAEIEKLKEQHDLEEVQSQKKTNDTEVV</sequence>
<dbReference type="EMBL" id="JAEUBG010001988">
    <property type="protein sequence ID" value="KAH3685458.1"/>
    <property type="molecule type" value="Genomic_DNA"/>
</dbReference>
<keyword evidence="3" id="KW-0472">Membrane</keyword>
<feature type="region of interest" description="Disordered" evidence="2">
    <location>
        <begin position="411"/>
        <end position="431"/>
    </location>
</feature>
<keyword evidence="5" id="KW-1185">Reference proteome</keyword>
<evidence type="ECO:0000256" key="1">
    <source>
        <dbReference type="ARBA" id="ARBA00022729"/>
    </source>
</evidence>
<feature type="transmembrane region" description="Helical" evidence="3">
    <location>
        <begin position="27"/>
        <end position="45"/>
    </location>
</feature>
<dbReference type="Proteomes" id="UP000774326">
    <property type="component" value="Unassembled WGS sequence"/>
</dbReference>
<accession>A0A9P8TMW4</accession>
<evidence type="ECO:0008006" key="6">
    <source>
        <dbReference type="Google" id="ProtNLM"/>
    </source>
</evidence>
<keyword evidence="1" id="KW-0732">Signal</keyword>
<comment type="caution">
    <text evidence="4">The sequence shown here is derived from an EMBL/GenBank/DDBJ whole genome shotgun (WGS) entry which is preliminary data.</text>
</comment>
<proteinExistence type="predicted"/>
<organism evidence="4 5">
    <name type="scientific">Wickerhamomyces pijperi</name>
    <name type="common">Yeast</name>
    <name type="synonym">Pichia pijperi</name>
    <dbReference type="NCBI Taxonomy" id="599730"/>
    <lineage>
        <taxon>Eukaryota</taxon>
        <taxon>Fungi</taxon>
        <taxon>Dikarya</taxon>
        <taxon>Ascomycota</taxon>
        <taxon>Saccharomycotina</taxon>
        <taxon>Saccharomycetes</taxon>
        <taxon>Phaffomycetales</taxon>
        <taxon>Wickerhamomycetaceae</taxon>
        <taxon>Wickerhamomyces</taxon>
    </lineage>
</organism>
<dbReference type="AlphaFoldDB" id="A0A9P8TMW4"/>
<evidence type="ECO:0000256" key="2">
    <source>
        <dbReference type="SAM" id="MobiDB-lite"/>
    </source>
</evidence>
<dbReference type="PANTHER" id="PTHR31571">
    <property type="entry name" value="ALTERED INHERITANCE OF MITOCHONDRIA PROTEIN 6"/>
    <property type="match status" value="1"/>
</dbReference>
<dbReference type="InterPro" id="IPR051236">
    <property type="entry name" value="HAT_RTT109-like"/>
</dbReference>
<evidence type="ECO:0000313" key="5">
    <source>
        <dbReference type="Proteomes" id="UP000774326"/>
    </source>
</evidence>